<protein>
    <submittedName>
        <fullName evidence="1">Uncharacterized protein</fullName>
    </submittedName>
</protein>
<gene>
    <name evidence="1" type="ORF">A2591_00470</name>
</gene>
<dbReference type="Gene3D" id="1.25.40.70">
    <property type="entry name" value="Phosphatidylinositol 3-kinase, accessory domain (PIK)"/>
    <property type="match status" value="1"/>
</dbReference>
<name>A0A1G2SL45_9BACT</name>
<accession>A0A1G2SL45</accession>
<comment type="caution">
    <text evidence="1">The sequence shown here is derived from an EMBL/GenBank/DDBJ whole genome shotgun (WGS) entry which is preliminary data.</text>
</comment>
<evidence type="ECO:0000313" key="1">
    <source>
        <dbReference type="EMBL" id="OHA85805.1"/>
    </source>
</evidence>
<dbReference type="AlphaFoldDB" id="A0A1G2SL45"/>
<dbReference type="SUPFAM" id="SSF48371">
    <property type="entry name" value="ARM repeat"/>
    <property type="match status" value="1"/>
</dbReference>
<evidence type="ECO:0000313" key="2">
    <source>
        <dbReference type="Proteomes" id="UP000178168"/>
    </source>
</evidence>
<dbReference type="InterPro" id="IPR016024">
    <property type="entry name" value="ARM-type_fold"/>
</dbReference>
<sequence length="110" mass="12304">MENSLIKRYIAEAEAHGAGILEENSKKSNQSYDNLQKVYLEIKSLNRLEDLKILLGHGNSSVRVWAATHLLPVSEEDSRSTLNDVAKEVTPIGFNAQMIINEWNAGKLKP</sequence>
<organism evidence="1 2">
    <name type="scientific">Candidatus Yonathbacteria bacterium RIFOXYD1_FULL_52_36</name>
    <dbReference type="NCBI Taxonomy" id="1802730"/>
    <lineage>
        <taxon>Bacteria</taxon>
        <taxon>Candidatus Yonathiibacteriota</taxon>
    </lineage>
</organism>
<dbReference type="InterPro" id="IPR042236">
    <property type="entry name" value="PI3K_accessory_sf"/>
</dbReference>
<dbReference type="Proteomes" id="UP000178168">
    <property type="component" value="Unassembled WGS sequence"/>
</dbReference>
<dbReference type="STRING" id="1802730.A2591_00470"/>
<proteinExistence type="predicted"/>
<reference evidence="1 2" key="1">
    <citation type="journal article" date="2016" name="Nat. Commun.">
        <title>Thousands of microbial genomes shed light on interconnected biogeochemical processes in an aquifer system.</title>
        <authorList>
            <person name="Anantharaman K."/>
            <person name="Brown C.T."/>
            <person name="Hug L.A."/>
            <person name="Sharon I."/>
            <person name="Castelle C.J."/>
            <person name="Probst A.J."/>
            <person name="Thomas B.C."/>
            <person name="Singh A."/>
            <person name="Wilkins M.J."/>
            <person name="Karaoz U."/>
            <person name="Brodie E.L."/>
            <person name="Williams K.H."/>
            <person name="Hubbard S.S."/>
            <person name="Banfield J.F."/>
        </authorList>
    </citation>
    <scope>NUCLEOTIDE SEQUENCE [LARGE SCALE GENOMIC DNA]</scope>
</reference>
<dbReference type="EMBL" id="MHUZ01000015">
    <property type="protein sequence ID" value="OHA85805.1"/>
    <property type="molecule type" value="Genomic_DNA"/>
</dbReference>